<dbReference type="InterPro" id="IPR024983">
    <property type="entry name" value="CHAT_dom"/>
</dbReference>
<gene>
    <name evidence="3" type="ORF">HUT09_11400</name>
</gene>
<evidence type="ECO:0000256" key="1">
    <source>
        <dbReference type="SAM" id="MobiDB-lite"/>
    </source>
</evidence>
<protein>
    <submittedName>
        <fullName evidence="3">CHAT domain-containing protein</fullName>
    </submittedName>
</protein>
<evidence type="ECO:0000259" key="2">
    <source>
        <dbReference type="Pfam" id="PF12770"/>
    </source>
</evidence>
<feature type="compositionally biased region" description="Basic and acidic residues" evidence="1">
    <location>
        <begin position="90"/>
        <end position="101"/>
    </location>
</feature>
<dbReference type="GeneID" id="87631822"/>
<dbReference type="Proteomes" id="UP000509345">
    <property type="component" value="Chromosome"/>
</dbReference>
<feature type="compositionally biased region" description="Low complexity" evidence="1">
    <location>
        <begin position="28"/>
        <end position="39"/>
    </location>
</feature>
<dbReference type="EMBL" id="CP054926">
    <property type="protein sequence ID" value="QKW43113.1"/>
    <property type="molecule type" value="Genomic_DNA"/>
</dbReference>
<name>A0A7H8MLW2_STRMI</name>
<feature type="compositionally biased region" description="Low complexity" evidence="1">
    <location>
        <begin position="77"/>
        <end position="87"/>
    </location>
</feature>
<dbReference type="RefSeq" id="WP_176143676.1">
    <property type="nucleotide sequence ID" value="NZ_CP054926.1"/>
</dbReference>
<accession>A0A7H8MLW2</accession>
<organism evidence="3 4">
    <name type="scientific">Streptomyces microflavus</name>
    <name type="common">Streptomyces lipmanii</name>
    <dbReference type="NCBI Taxonomy" id="1919"/>
    <lineage>
        <taxon>Bacteria</taxon>
        <taxon>Bacillati</taxon>
        <taxon>Actinomycetota</taxon>
        <taxon>Actinomycetes</taxon>
        <taxon>Kitasatosporales</taxon>
        <taxon>Streptomycetaceae</taxon>
        <taxon>Streptomyces</taxon>
    </lineage>
</organism>
<feature type="domain" description="CHAT" evidence="2">
    <location>
        <begin position="177"/>
        <end position="326"/>
    </location>
</feature>
<feature type="region of interest" description="Disordered" evidence="1">
    <location>
        <begin position="19"/>
        <end position="112"/>
    </location>
</feature>
<evidence type="ECO:0000313" key="4">
    <source>
        <dbReference type="Proteomes" id="UP000509345"/>
    </source>
</evidence>
<sequence length="365" mass="40004">MSVDSHRARLTRLKAEEARIRKERSRYEAAAARSRTSAADWNRRAGRASSATSQERHTRSANKLEGEAAEFDRKAADSAARLASNARRQQRAEADLRRAEGKSLSARDLADRRRRELEKRHAREIARISKPVVRYVHEIRHVPAPQAEKLRVLYLTANPTVLAEIEDGDEFYVTRIRVDKEVRDVRAEIASALHRDRVDIDHWPAATPTDLLNGLNEKRPHVVHFSGHGGDGEIQFDDGTLEDPQSVPVDFEQLALALGSTTTPPLVVVLNACDTLNGAEPLLATVPIVIATTGEISGLASHLFATCFYRAVASGQSVRAAIDQAVFAIDTLAGGKGDVIATLTREGVDLDALILVELTEGEDPG</sequence>
<reference evidence="3 4" key="1">
    <citation type="submission" date="2020-06" db="EMBL/GenBank/DDBJ databases">
        <title>Genome mining for natural products.</title>
        <authorList>
            <person name="Zhang B."/>
            <person name="Shi J."/>
            <person name="Ge H."/>
        </authorList>
    </citation>
    <scope>NUCLEOTIDE SEQUENCE [LARGE SCALE GENOMIC DNA]</scope>
    <source>
        <strain evidence="3 4">NA06532</strain>
    </source>
</reference>
<feature type="compositionally biased region" description="Basic and acidic residues" evidence="1">
    <location>
        <begin position="54"/>
        <end position="76"/>
    </location>
</feature>
<evidence type="ECO:0000313" key="3">
    <source>
        <dbReference type="EMBL" id="QKW43113.1"/>
    </source>
</evidence>
<proteinExistence type="predicted"/>
<dbReference type="Pfam" id="PF12770">
    <property type="entry name" value="CHAT"/>
    <property type="match status" value="1"/>
</dbReference>
<dbReference type="AlphaFoldDB" id="A0A7H8MLW2"/>